<feature type="transmembrane region" description="Helical" evidence="8">
    <location>
        <begin position="176"/>
        <end position="208"/>
    </location>
</feature>
<evidence type="ECO:0000256" key="3">
    <source>
        <dbReference type="ARBA" id="ARBA00022670"/>
    </source>
</evidence>
<keyword evidence="4 8" id="KW-0812">Transmembrane</keyword>
<dbReference type="PANTHER" id="PTHR43066:SF1">
    <property type="entry name" value="RHOMBOID PROTEIN 2"/>
    <property type="match status" value="1"/>
</dbReference>
<dbReference type="STRING" id="400727.A0A2T7NAT5"/>
<dbReference type="OrthoDB" id="10257275at2759"/>
<dbReference type="GO" id="GO:0016020">
    <property type="term" value="C:membrane"/>
    <property type="evidence" value="ECO:0007669"/>
    <property type="project" value="UniProtKB-SubCell"/>
</dbReference>
<evidence type="ECO:0000259" key="9">
    <source>
        <dbReference type="Pfam" id="PF01694"/>
    </source>
</evidence>
<feature type="domain" description="Peptidase S54 rhomboid" evidence="9">
    <location>
        <begin position="64"/>
        <end position="208"/>
    </location>
</feature>
<dbReference type="FunFam" id="1.20.1540.10:FF:000008">
    <property type="entry name" value="RHOMBOID-like protein 13"/>
    <property type="match status" value="1"/>
</dbReference>
<dbReference type="GO" id="GO:0006508">
    <property type="term" value="P:proteolysis"/>
    <property type="evidence" value="ECO:0007669"/>
    <property type="project" value="UniProtKB-KW"/>
</dbReference>
<dbReference type="OMA" id="IWFAYII"/>
<gene>
    <name evidence="10" type="ORF">C0Q70_20820</name>
</gene>
<dbReference type="PANTHER" id="PTHR43066">
    <property type="entry name" value="RHOMBOID-RELATED PROTEIN"/>
    <property type="match status" value="1"/>
</dbReference>
<reference evidence="10 11" key="1">
    <citation type="submission" date="2018-04" db="EMBL/GenBank/DDBJ databases">
        <title>The genome of golden apple snail Pomacea canaliculata provides insight into stress tolerance and invasive adaptation.</title>
        <authorList>
            <person name="Liu C."/>
            <person name="Liu B."/>
            <person name="Ren Y."/>
            <person name="Zhang Y."/>
            <person name="Wang H."/>
            <person name="Li S."/>
            <person name="Jiang F."/>
            <person name="Yin L."/>
            <person name="Zhang G."/>
            <person name="Qian W."/>
            <person name="Fan W."/>
        </authorList>
    </citation>
    <scope>NUCLEOTIDE SEQUENCE [LARGE SCALE GENOMIC DNA]</scope>
    <source>
        <strain evidence="10">SZHN2017</strain>
        <tissue evidence="10">Muscle</tissue>
    </source>
</reference>
<dbReference type="GO" id="GO:0004252">
    <property type="term" value="F:serine-type endopeptidase activity"/>
    <property type="evidence" value="ECO:0007669"/>
    <property type="project" value="InterPro"/>
</dbReference>
<feature type="transmembrane region" description="Helical" evidence="8">
    <location>
        <begin position="104"/>
        <end position="128"/>
    </location>
</feature>
<dbReference type="Pfam" id="PF01694">
    <property type="entry name" value="Rhomboid"/>
    <property type="match status" value="1"/>
</dbReference>
<evidence type="ECO:0000256" key="8">
    <source>
        <dbReference type="SAM" id="Phobius"/>
    </source>
</evidence>
<dbReference type="Gene3D" id="1.20.1540.10">
    <property type="entry name" value="Rhomboid-like"/>
    <property type="match status" value="1"/>
</dbReference>
<keyword evidence="6 8" id="KW-1133">Transmembrane helix</keyword>
<protein>
    <recommendedName>
        <fullName evidence="9">Peptidase S54 rhomboid domain-containing protein</fullName>
    </recommendedName>
</protein>
<evidence type="ECO:0000256" key="7">
    <source>
        <dbReference type="ARBA" id="ARBA00023136"/>
    </source>
</evidence>
<feature type="transmembrane region" description="Helical" evidence="8">
    <location>
        <begin position="134"/>
        <end position="155"/>
    </location>
</feature>
<dbReference type="Proteomes" id="UP000245119">
    <property type="component" value="Linkage Group LG14"/>
</dbReference>
<evidence type="ECO:0000256" key="2">
    <source>
        <dbReference type="ARBA" id="ARBA00009045"/>
    </source>
</evidence>
<dbReference type="AlphaFoldDB" id="A0A2T7NAT5"/>
<evidence type="ECO:0000313" key="11">
    <source>
        <dbReference type="Proteomes" id="UP000245119"/>
    </source>
</evidence>
<keyword evidence="3" id="KW-0645">Protease</keyword>
<organism evidence="10 11">
    <name type="scientific">Pomacea canaliculata</name>
    <name type="common">Golden apple snail</name>
    <dbReference type="NCBI Taxonomy" id="400727"/>
    <lineage>
        <taxon>Eukaryota</taxon>
        <taxon>Metazoa</taxon>
        <taxon>Spiralia</taxon>
        <taxon>Lophotrochozoa</taxon>
        <taxon>Mollusca</taxon>
        <taxon>Gastropoda</taxon>
        <taxon>Caenogastropoda</taxon>
        <taxon>Architaenioglossa</taxon>
        <taxon>Ampullarioidea</taxon>
        <taxon>Ampullariidae</taxon>
        <taxon>Pomacea</taxon>
    </lineage>
</organism>
<evidence type="ECO:0000256" key="5">
    <source>
        <dbReference type="ARBA" id="ARBA00022801"/>
    </source>
</evidence>
<comment type="similarity">
    <text evidence="2">Belongs to the peptidase S54 family.</text>
</comment>
<evidence type="ECO:0000256" key="6">
    <source>
        <dbReference type="ARBA" id="ARBA00022989"/>
    </source>
</evidence>
<dbReference type="EMBL" id="PZQS01000014">
    <property type="protein sequence ID" value="PVD18271.1"/>
    <property type="molecule type" value="Genomic_DNA"/>
</dbReference>
<dbReference type="InterPro" id="IPR022764">
    <property type="entry name" value="Peptidase_S54_rhomboid_dom"/>
</dbReference>
<dbReference type="InterPro" id="IPR035952">
    <property type="entry name" value="Rhomboid-like_sf"/>
</dbReference>
<evidence type="ECO:0000256" key="4">
    <source>
        <dbReference type="ARBA" id="ARBA00022692"/>
    </source>
</evidence>
<keyword evidence="11" id="KW-1185">Reference proteome</keyword>
<comment type="caution">
    <text evidence="10">The sequence shown here is derived from an EMBL/GenBank/DDBJ whole genome shotgun (WGS) entry which is preliminary data.</text>
</comment>
<evidence type="ECO:0000313" key="10">
    <source>
        <dbReference type="EMBL" id="PVD18271.1"/>
    </source>
</evidence>
<accession>A0A2T7NAT5</accession>
<keyword evidence="7 8" id="KW-0472">Membrane</keyword>
<keyword evidence="5" id="KW-0378">Hydrolase</keyword>
<sequence length="336" mass="38286">MARRGGLGLFLLSAEILNLGITEIPTVTLAALVGQVVIFLDFFPRYFPSAASVCVSSYMVWNNGMWKRLVLAPLYHGNDMHLYFNMISFLMKGRTLERKFGSIYFLWMLSVFTVLSSLLYVVLGVLLAELLDDIHYLTQCAIGFSGVVFALKVVTTHYARETQYHLFGFIRVPARMIYWVELLLIQILVPNVSFIGHLAGIIVGLLYIKGPLGPIMNSIISPYYGQAHRRSRWARTTGPYSDPYVGRKYNRNYNANTPYNAQYNRGYTGGTQSSAPFAGESQYMYQDLTGGLSEEEQLDRAVFESMQQPQSFRGRELHPDLDELRARRCSRFRRCI</sequence>
<proteinExistence type="inferred from homology"/>
<evidence type="ECO:0000256" key="1">
    <source>
        <dbReference type="ARBA" id="ARBA00004141"/>
    </source>
</evidence>
<name>A0A2T7NAT5_POMCA</name>
<comment type="subcellular location">
    <subcellularLocation>
        <location evidence="1">Membrane</location>
        <topology evidence="1">Multi-pass membrane protein</topology>
    </subcellularLocation>
</comment>
<dbReference type="SUPFAM" id="SSF144091">
    <property type="entry name" value="Rhomboid-like"/>
    <property type="match status" value="1"/>
</dbReference>